<dbReference type="InterPro" id="IPR001060">
    <property type="entry name" value="FCH_dom"/>
</dbReference>
<keyword evidence="1" id="KW-0254">Endocytosis</keyword>
<reference evidence="4 5" key="1">
    <citation type="submission" date="2024-01" db="EMBL/GenBank/DDBJ databases">
        <authorList>
            <person name="Allen C."/>
            <person name="Tagirdzhanova G."/>
        </authorList>
    </citation>
    <scope>NUCLEOTIDE SEQUENCE [LARGE SCALE GENOMIC DNA]</scope>
</reference>
<accession>A0ABP0B5J6</accession>
<feature type="region of interest" description="Disordered" evidence="2">
    <location>
        <begin position="599"/>
        <end position="684"/>
    </location>
</feature>
<feature type="compositionally biased region" description="Polar residues" evidence="2">
    <location>
        <begin position="305"/>
        <end position="335"/>
    </location>
</feature>
<dbReference type="Pfam" id="PF10291">
    <property type="entry name" value="muHD"/>
    <property type="match status" value="1"/>
</dbReference>
<feature type="compositionally biased region" description="Gly residues" evidence="2">
    <location>
        <begin position="451"/>
        <end position="466"/>
    </location>
</feature>
<sequence>MDALSRSEYPSMLDHLPPSQAVQVLQERVRRIGKVNSDIAEFLAERRRIEEQYAANLKKLVTFRVPANSAELGVFQPSWDSLLRSIDAIANSHTKFSTSVEKDVEGPLRRFQSKEDMTSMNTISSNLQSMAKELDDAQAQADKLSKKGGKANSHKVDAASQRLESATQQWDTQAPFIFETLQALDEKRVNHLRDVMTQLQTHECEQAARSSATGDAMLNLILEIRTEDEIQNFAQQVVQGRPRIERRSTNTRQSSIAGSTAGGATHPPVPPVPSSQQPRPSQDPPSTAASAASQPASFQQPPRTPTTESGFASATTPRGSVSQGSQPRRSGTGTETMPPPPPPPQPEQKSEKKPLRSRFGTLLSRRRQSVHGGFGQLSSGSGSGSAKSSSGFNRLSVSSHGPSVSPRTSYNNLHEANRLGSLAETPDVPPQSPKTTTNGIGGTPSRSGTASSGGAGSGPASGGGVGVVDSNTLNTMSVDEIFGVAAPPGPPPSQQQGAGAGSRNEPARDAEGYSLPSAANDPISQAQRDAAAASAGEQLGEGDQAFKLNIQNEPVQEEDPQAKLAALSTVSNALQLGMPTRKGGTVRGRRDVRNTIYIPAQPSVPESSAATASSASTSAAPSTLTTNLPSTVSRSSTFGSTFGSTNTPTRPSALTALAQSESSLTGGASDTQSVRSGTSLSNPAHLKHIDSGNAGLNTSIIEAVSATFENNEVTSVKVAGEVAFSYTAPPGTGKQASEMETIRINNFPALEAIGPNRIFVANTDQPDQFTLDTSHLQQKATVGFTFRAHADDATSLAAHCPISLQTAWKLTGDKLGLILQYRLNASSRLAKTVAGSGQPLVLRNVLFIATYEGARASGVQTKPTGTHLKERHLVYWRMAEISLTDAWAKVICRIVGEQGAEPQPGHIEVRWDYPVPAGSPADSKSLISVSRLQAPSNTIEEEEEEQDPFADETVSSPKATNGSAGVPTWVDVPGVQQIVSGKYESK</sequence>
<dbReference type="PANTHER" id="PTHR23065">
    <property type="entry name" value="PROLINE-SERINE-THREONINE PHOSPHATASE INTERACTING PROTEIN 1"/>
    <property type="match status" value="1"/>
</dbReference>
<feature type="domain" description="FCH" evidence="3">
    <location>
        <begin position="14"/>
        <end position="100"/>
    </location>
</feature>
<proteinExistence type="predicted"/>
<dbReference type="InterPro" id="IPR027267">
    <property type="entry name" value="AH/BAR_dom_sf"/>
</dbReference>
<feature type="compositionally biased region" description="Polar residues" evidence="2">
    <location>
        <begin position="392"/>
        <end position="414"/>
    </location>
</feature>
<feature type="region of interest" description="Disordered" evidence="2">
    <location>
        <begin position="931"/>
        <end position="970"/>
    </location>
</feature>
<dbReference type="Pfam" id="PF00611">
    <property type="entry name" value="FCH"/>
    <property type="match status" value="1"/>
</dbReference>
<feature type="region of interest" description="Disordered" evidence="2">
    <location>
        <begin position="137"/>
        <end position="158"/>
    </location>
</feature>
<evidence type="ECO:0000256" key="2">
    <source>
        <dbReference type="SAM" id="MobiDB-lite"/>
    </source>
</evidence>
<feature type="compositionally biased region" description="Acidic residues" evidence="2">
    <location>
        <begin position="939"/>
        <end position="950"/>
    </location>
</feature>
<dbReference type="SUPFAM" id="SSF103657">
    <property type="entry name" value="BAR/IMD domain-like"/>
    <property type="match status" value="1"/>
</dbReference>
<dbReference type="EMBL" id="CAWUHC010000012">
    <property type="protein sequence ID" value="CAK7214595.1"/>
    <property type="molecule type" value="Genomic_DNA"/>
</dbReference>
<name>A0ABP0B5J6_9PEZI</name>
<feature type="compositionally biased region" description="Pro residues" evidence="2">
    <location>
        <begin position="337"/>
        <end position="346"/>
    </location>
</feature>
<dbReference type="Gene3D" id="1.20.1270.60">
    <property type="entry name" value="Arfaptin homology (AH) domain/BAR domain"/>
    <property type="match status" value="1"/>
</dbReference>
<dbReference type="SMART" id="SM00055">
    <property type="entry name" value="FCH"/>
    <property type="match status" value="1"/>
</dbReference>
<gene>
    <name evidence="4" type="primary">SYP1</name>
    <name evidence="4" type="ORF">SBRCBS47491_002199</name>
</gene>
<evidence type="ECO:0000313" key="4">
    <source>
        <dbReference type="EMBL" id="CAK7214595.1"/>
    </source>
</evidence>
<keyword evidence="5" id="KW-1185">Reference proteome</keyword>
<feature type="compositionally biased region" description="Polar residues" evidence="2">
    <location>
        <begin position="953"/>
        <end position="963"/>
    </location>
</feature>
<feature type="compositionally biased region" description="Low complexity" evidence="2">
    <location>
        <begin position="376"/>
        <end position="391"/>
    </location>
</feature>
<evidence type="ECO:0000259" key="3">
    <source>
        <dbReference type="SMART" id="SM00055"/>
    </source>
</evidence>
<organism evidence="4 5">
    <name type="scientific">Sporothrix bragantina</name>
    <dbReference type="NCBI Taxonomy" id="671064"/>
    <lineage>
        <taxon>Eukaryota</taxon>
        <taxon>Fungi</taxon>
        <taxon>Dikarya</taxon>
        <taxon>Ascomycota</taxon>
        <taxon>Pezizomycotina</taxon>
        <taxon>Sordariomycetes</taxon>
        <taxon>Sordariomycetidae</taxon>
        <taxon>Ophiostomatales</taxon>
        <taxon>Ophiostomataceae</taxon>
        <taxon>Sporothrix</taxon>
    </lineage>
</organism>
<feature type="compositionally biased region" description="Low complexity" evidence="2">
    <location>
        <begin position="524"/>
        <end position="535"/>
    </location>
</feature>
<feature type="compositionally biased region" description="Low complexity" evidence="2">
    <location>
        <begin position="607"/>
        <end position="649"/>
    </location>
</feature>
<dbReference type="PANTHER" id="PTHR23065:SF54">
    <property type="entry name" value="SUPPRESSOR OF YEAST PROFILIN DELETION"/>
    <property type="match status" value="1"/>
</dbReference>
<dbReference type="CDD" id="cd07650">
    <property type="entry name" value="F-BAR_Syp1p_like"/>
    <property type="match status" value="1"/>
</dbReference>
<feature type="region of interest" description="Disordered" evidence="2">
    <location>
        <begin position="241"/>
        <end position="538"/>
    </location>
</feature>
<feature type="compositionally biased region" description="Polar residues" evidence="2">
    <location>
        <begin position="657"/>
        <end position="682"/>
    </location>
</feature>
<feature type="compositionally biased region" description="Low complexity" evidence="2">
    <location>
        <begin position="274"/>
        <end position="301"/>
    </location>
</feature>
<evidence type="ECO:0000313" key="5">
    <source>
        <dbReference type="Proteomes" id="UP001642406"/>
    </source>
</evidence>
<dbReference type="Proteomes" id="UP001642406">
    <property type="component" value="Unassembled WGS sequence"/>
</dbReference>
<comment type="caution">
    <text evidence="4">The sequence shown here is derived from an EMBL/GenBank/DDBJ whole genome shotgun (WGS) entry which is preliminary data.</text>
</comment>
<evidence type="ECO:0000256" key="1">
    <source>
        <dbReference type="ARBA" id="ARBA00022583"/>
    </source>
</evidence>
<dbReference type="InterPro" id="IPR018808">
    <property type="entry name" value="Muniscin_C"/>
</dbReference>
<protein>
    <submittedName>
        <fullName evidence="4">Suppressor of Profilin deletion</fullName>
    </submittedName>
</protein>